<feature type="compositionally biased region" description="Low complexity" evidence="1">
    <location>
        <begin position="17"/>
        <end position="29"/>
    </location>
</feature>
<evidence type="ECO:0000313" key="2">
    <source>
        <dbReference type="EMBL" id="ONM19271.1"/>
    </source>
</evidence>
<feature type="compositionally biased region" description="Basic residues" evidence="1">
    <location>
        <begin position="30"/>
        <end position="42"/>
    </location>
</feature>
<sequence>MVETRRSSAAAAEKRMSPSPSSSFVPSRSAPRRSPRGHRRRPCPAGPRRILWRERHPRGAPARSMTRQRSHRKIKESISRLPLLQRVQSGGRSRSNSNPQCHGRSCSRSAHREFKAEEGAGATATRSAMGEAALRVLTGVVT</sequence>
<dbReference type="EMBL" id="CM007648">
    <property type="protein sequence ID" value="ONM19271.1"/>
    <property type="molecule type" value="Genomic_DNA"/>
</dbReference>
<dbReference type="InParanoid" id="A0A1D6EGH7"/>
<feature type="compositionally biased region" description="Basic and acidic residues" evidence="1">
    <location>
        <begin position="1"/>
        <end position="16"/>
    </location>
</feature>
<feature type="compositionally biased region" description="Polar residues" evidence="1">
    <location>
        <begin position="86"/>
        <end position="100"/>
    </location>
</feature>
<protein>
    <submittedName>
        <fullName evidence="2">Uncharacterized protein</fullName>
    </submittedName>
</protein>
<reference evidence="2" key="1">
    <citation type="submission" date="2015-12" db="EMBL/GenBank/DDBJ databases">
        <title>Update maize B73 reference genome by single molecule sequencing technologies.</title>
        <authorList>
            <consortium name="Maize Genome Sequencing Project"/>
            <person name="Ware D."/>
        </authorList>
    </citation>
    <scope>NUCLEOTIDE SEQUENCE [LARGE SCALE GENOMIC DNA]</scope>
    <source>
        <tissue evidence="2">Seedling</tissue>
    </source>
</reference>
<organism evidence="2">
    <name type="scientific">Zea mays</name>
    <name type="common">Maize</name>
    <dbReference type="NCBI Taxonomy" id="4577"/>
    <lineage>
        <taxon>Eukaryota</taxon>
        <taxon>Viridiplantae</taxon>
        <taxon>Streptophyta</taxon>
        <taxon>Embryophyta</taxon>
        <taxon>Tracheophyta</taxon>
        <taxon>Spermatophyta</taxon>
        <taxon>Magnoliopsida</taxon>
        <taxon>Liliopsida</taxon>
        <taxon>Poales</taxon>
        <taxon>Poaceae</taxon>
        <taxon>PACMAD clade</taxon>
        <taxon>Panicoideae</taxon>
        <taxon>Andropogonodae</taxon>
        <taxon>Andropogoneae</taxon>
        <taxon>Tripsacinae</taxon>
        <taxon>Zea</taxon>
    </lineage>
</organism>
<gene>
    <name evidence="2" type="ORF">ZEAMMB73_Zm00001d004603</name>
</gene>
<proteinExistence type="predicted"/>
<name>A0A1D6EGH7_MAIZE</name>
<feature type="region of interest" description="Disordered" evidence="1">
    <location>
        <begin position="1"/>
        <end position="122"/>
    </location>
</feature>
<evidence type="ECO:0000256" key="1">
    <source>
        <dbReference type="SAM" id="MobiDB-lite"/>
    </source>
</evidence>
<accession>A0A1D6EGH7</accession>
<dbReference type="AlphaFoldDB" id="A0A1D6EGH7"/>